<dbReference type="PIRSF" id="PIRSF004846">
    <property type="entry name" value="ModA"/>
    <property type="match status" value="1"/>
</dbReference>
<keyword evidence="3 4" id="KW-0732">Signal</keyword>
<sequence>MRRAPVLAASALAVALALTGCAAPESTSPSPTSADELTGEVTVFAAASLRAAFDEIADAFHDAHPAVTVAPIVYDGSSVLVTQLAEGAHADVLATADERTMKEVVDAGLASAPRLFATNTLVVAMPTGNPGDVLGVEDLADVTTVLCAPEVPCGAASQTLLDAAGVTVRPASLEQNVTGVLQKILAGEADAGLVYATDVIGEDVESFSPPGTEKAMNRYPIVALGDATAAGAAFADFVLGPEGRRILADHGFGAP</sequence>
<dbReference type="NCBIfam" id="TIGR01256">
    <property type="entry name" value="modA"/>
    <property type="match status" value="1"/>
</dbReference>
<feature type="signal peptide" evidence="4">
    <location>
        <begin position="1"/>
        <end position="22"/>
    </location>
</feature>
<dbReference type="PANTHER" id="PTHR30632:SF0">
    <property type="entry name" value="SULFATE-BINDING PROTEIN"/>
    <property type="match status" value="1"/>
</dbReference>
<comment type="similarity">
    <text evidence="1">Belongs to the bacterial solute-binding protein ModA family.</text>
</comment>
<evidence type="ECO:0000256" key="3">
    <source>
        <dbReference type="ARBA" id="ARBA00022729"/>
    </source>
</evidence>
<dbReference type="InterPro" id="IPR005950">
    <property type="entry name" value="ModA"/>
</dbReference>
<dbReference type="RefSeq" id="WP_247982203.1">
    <property type="nucleotide sequence ID" value="NZ_CP078076.1"/>
</dbReference>
<evidence type="ECO:0000256" key="1">
    <source>
        <dbReference type="ARBA" id="ARBA00009175"/>
    </source>
</evidence>
<dbReference type="InterPro" id="IPR050682">
    <property type="entry name" value="ModA/WtpA"/>
</dbReference>
<evidence type="ECO:0000256" key="2">
    <source>
        <dbReference type="ARBA" id="ARBA00022723"/>
    </source>
</evidence>
<dbReference type="EMBL" id="CP078076">
    <property type="protein sequence ID" value="UPL09999.1"/>
    <property type="molecule type" value="Genomic_DNA"/>
</dbReference>
<feature type="chain" id="PRO_5047115076" evidence="4">
    <location>
        <begin position="23"/>
        <end position="255"/>
    </location>
</feature>
<dbReference type="Gene3D" id="3.40.190.10">
    <property type="entry name" value="Periplasmic binding protein-like II"/>
    <property type="match status" value="2"/>
</dbReference>
<evidence type="ECO:0000256" key="4">
    <source>
        <dbReference type="SAM" id="SignalP"/>
    </source>
</evidence>
<gene>
    <name evidence="5" type="primary">modA</name>
    <name evidence="5" type="ORF">KV394_02245</name>
</gene>
<dbReference type="PANTHER" id="PTHR30632">
    <property type="entry name" value="MOLYBDATE-BINDING PERIPLASMIC PROTEIN"/>
    <property type="match status" value="1"/>
</dbReference>
<name>A0ABY4IBS6_9MICO</name>
<accession>A0ABY4IBS6</accession>
<keyword evidence="6" id="KW-1185">Reference proteome</keyword>
<dbReference type="Proteomes" id="UP000831467">
    <property type="component" value="Chromosome"/>
</dbReference>
<reference evidence="5 6" key="1">
    <citation type="submission" date="2021-06" db="EMBL/GenBank/DDBJ databases">
        <title>Genome-based taxonomic framework of Microbacterium strains isolated from marine environment, the description of four new species and reclassification of four preexisting species.</title>
        <authorList>
            <person name="Lee S.D."/>
            <person name="Kim S.-M."/>
            <person name="Byeon Y.-S."/>
            <person name="Yang H.L."/>
            <person name="Kim I.S."/>
        </authorList>
    </citation>
    <scope>NUCLEOTIDE SEQUENCE [LARGE SCALE GENOMIC DNA]</scope>
    <source>
        <strain evidence="5 6">SSW1-51</strain>
    </source>
</reference>
<dbReference type="PROSITE" id="PS51257">
    <property type="entry name" value="PROKAR_LIPOPROTEIN"/>
    <property type="match status" value="1"/>
</dbReference>
<protein>
    <submittedName>
        <fullName evidence="5">Molybdate ABC transporter substrate-binding protein</fullName>
    </submittedName>
</protein>
<organism evidence="5 6">
    <name type="scientific">Microbacterium sufflavum</name>
    <dbReference type="NCBI Taxonomy" id="2851649"/>
    <lineage>
        <taxon>Bacteria</taxon>
        <taxon>Bacillati</taxon>
        <taxon>Actinomycetota</taxon>
        <taxon>Actinomycetes</taxon>
        <taxon>Micrococcales</taxon>
        <taxon>Microbacteriaceae</taxon>
        <taxon>Microbacterium</taxon>
    </lineage>
</organism>
<keyword evidence="2" id="KW-0479">Metal-binding</keyword>
<dbReference type="Pfam" id="PF13531">
    <property type="entry name" value="SBP_bac_11"/>
    <property type="match status" value="1"/>
</dbReference>
<dbReference type="SUPFAM" id="SSF53850">
    <property type="entry name" value="Periplasmic binding protein-like II"/>
    <property type="match status" value="1"/>
</dbReference>
<evidence type="ECO:0000313" key="6">
    <source>
        <dbReference type="Proteomes" id="UP000831467"/>
    </source>
</evidence>
<evidence type="ECO:0000313" key="5">
    <source>
        <dbReference type="EMBL" id="UPL09999.1"/>
    </source>
</evidence>
<proteinExistence type="inferred from homology"/>